<organism evidence="2 3">
    <name type="scientific">Candidatus Kaiserbacteria bacterium CG_4_8_14_3_um_filter_38_9</name>
    <dbReference type="NCBI Taxonomy" id="1974599"/>
    <lineage>
        <taxon>Bacteria</taxon>
        <taxon>Candidatus Kaiseribacteriota</taxon>
    </lineage>
</organism>
<proteinExistence type="predicted"/>
<protein>
    <submittedName>
        <fullName evidence="2">Uncharacterized protein</fullName>
    </submittedName>
</protein>
<sequence length="149" mass="17179">MSAFFLKTIFLLNLVIFMTITLFSFAILVTDGNGQMVDDCPFSTSPTVFCPHNNLPLAMHHLSAYFNLINIPIVIITTVIILLLIFSIGINRFIWLEIKSKGALLIFKKLKLLKIRYRFSILFNTPIINFSNQKITYWLFHLKHSPTVN</sequence>
<feature type="transmembrane region" description="Helical" evidence="1">
    <location>
        <begin position="9"/>
        <end position="29"/>
    </location>
</feature>
<evidence type="ECO:0000256" key="1">
    <source>
        <dbReference type="SAM" id="Phobius"/>
    </source>
</evidence>
<dbReference type="AlphaFoldDB" id="A0A2M7IPN2"/>
<feature type="transmembrane region" description="Helical" evidence="1">
    <location>
        <begin position="64"/>
        <end position="90"/>
    </location>
</feature>
<evidence type="ECO:0000313" key="3">
    <source>
        <dbReference type="Proteomes" id="UP000230837"/>
    </source>
</evidence>
<keyword evidence="1" id="KW-0472">Membrane</keyword>
<evidence type="ECO:0000313" key="2">
    <source>
        <dbReference type="EMBL" id="PIW97299.1"/>
    </source>
</evidence>
<keyword evidence="1" id="KW-1133">Transmembrane helix</keyword>
<reference evidence="3" key="1">
    <citation type="submission" date="2017-09" db="EMBL/GenBank/DDBJ databases">
        <title>Depth-based differentiation of microbial function through sediment-hosted aquifers and enrichment of novel symbionts in the deep terrestrial subsurface.</title>
        <authorList>
            <person name="Probst A.J."/>
            <person name="Ladd B."/>
            <person name="Jarett J.K."/>
            <person name="Geller-Mcgrath D.E."/>
            <person name="Sieber C.M.K."/>
            <person name="Emerson J.B."/>
            <person name="Anantharaman K."/>
            <person name="Thomas B.C."/>
            <person name="Malmstrom R."/>
            <person name="Stieglmeier M."/>
            <person name="Klingl A."/>
            <person name="Woyke T."/>
            <person name="Ryan C.M."/>
            <person name="Banfield J.F."/>
        </authorList>
    </citation>
    <scope>NUCLEOTIDE SEQUENCE [LARGE SCALE GENOMIC DNA]</scope>
</reference>
<keyword evidence="1" id="KW-0812">Transmembrane</keyword>
<name>A0A2M7IPN2_9BACT</name>
<dbReference type="Proteomes" id="UP000230837">
    <property type="component" value="Unassembled WGS sequence"/>
</dbReference>
<accession>A0A2M7IPN2</accession>
<comment type="caution">
    <text evidence="2">The sequence shown here is derived from an EMBL/GenBank/DDBJ whole genome shotgun (WGS) entry which is preliminary data.</text>
</comment>
<dbReference type="EMBL" id="PFHR01000020">
    <property type="protein sequence ID" value="PIW97299.1"/>
    <property type="molecule type" value="Genomic_DNA"/>
</dbReference>
<gene>
    <name evidence="2" type="ORF">COZ82_00315</name>
</gene>